<name>A0ABW9MD05_9FIRM</name>
<organism evidence="1 2">
    <name type="scientific">Anaerococcus kampingae</name>
    <dbReference type="NCBI Taxonomy" id="3115614"/>
    <lineage>
        <taxon>Bacteria</taxon>
        <taxon>Bacillati</taxon>
        <taxon>Bacillota</taxon>
        <taxon>Tissierellia</taxon>
        <taxon>Tissierellales</taxon>
        <taxon>Peptoniphilaceae</taxon>
        <taxon>Anaerococcus</taxon>
    </lineage>
</organism>
<dbReference type="EMBL" id="JBGMEF010000004">
    <property type="protein sequence ID" value="MFO3666332.1"/>
    <property type="molecule type" value="Genomic_DNA"/>
</dbReference>
<sequence>MFLEKFTGERIERFEFGSDYSLNPIEISVNKSQKSSAFRISFSNDENNEKLRLLAILSPIFIASFDNGAYELEYLKDSIANSSYEFGLYPHFFKNFQKSQYFKDDRSEDDIYLSESGLIYFSFNDLDEKYLPSLACLINELIINDDNRKELLAYFKEIRDDIVINGRRSILANGIQAFYLSKYVVVWMLDLISFIKEKNPGAFKYLLPIYKLASNLKTPRNLK</sequence>
<comment type="caution">
    <text evidence="1">The sequence shown here is derived from an EMBL/GenBank/DDBJ whole genome shotgun (WGS) entry which is preliminary data.</text>
</comment>
<evidence type="ECO:0000313" key="1">
    <source>
        <dbReference type="EMBL" id="MFO3666332.1"/>
    </source>
</evidence>
<keyword evidence="2" id="KW-1185">Reference proteome</keyword>
<dbReference type="Proteomes" id="UP001637994">
    <property type="component" value="Unassembled WGS sequence"/>
</dbReference>
<reference evidence="1 2" key="1">
    <citation type="journal article" date="2025" name="Anaerobe">
        <title>Description of Anaerococcus kampingiae sp. nov., Anaerococcus groningensis sp. nov., Anaerococcus martiniensis sp. nov., and Anaerococcus cruorum sp. nov., isolated from human clinical specimens.</title>
        <authorList>
            <person name="Boiten K.E."/>
            <person name="Meijer J."/>
            <person name="van Wezel E.M."/>
            <person name="Veloo A.C.M."/>
        </authorList>
    </citation>
    <scope>NUCLEOTIDE SEQUENCE [LARGE SCALE GENOMIC DNA]</scope>
    <source>
        <strain evidence="1 2">ENR0874</strain>
    </source>
</reference>
<proteinExistence type="predicted"/>
<accession>A0ABW9MD05</accession>
<protein>
    <submittedName>
        <fullName evidence="1">Uncharacterized protein</fullName>
    </submittedName>
</protein>
<gene>
    <name evidence="1" type="ORF">ACCQ42_00900</name>
</gene>
<evidence type="ECO:0000313" key="2">
    <source>
        <dbReference type="Proteomes" id="UP001637994"/>
    </source>
</evidence>
<dbReference type="RefSeq" id="WP_234025838.1">
    <property type="nucleotide sequence ID" value="NZ_JBGMEF010000004.1"/>
</dbReference>